<keyword evidence="6" id="KW-1185">Reference proteome</keyword>
<dbReference type="GO" id="GO:0016853">
    <property type="term" value="F:isomerase activity"/>
    <property type="evidence" value="ECO:0007669"/>
    <property type="project" value="UniProtKB-ARBA"/>
</dbReference>
<evidence type="ECO:0000256" key="2">
    <source>
        <dbReference type="ARBA" id="ARBA00022723"/>
    </source>
</evidence>
<dbReference type="GO" id="GO:0046872">
    <property type="term" value="F:metal ion binding"/>
    <property type="evidence" value="ECO:0007669"/>
    <property type="project" value="UniProtKB-KW"/>
</dbReference>
<dbReference type="Pfam" id="PF10370">
    <property type="entry name" value="Rv2993c-like_N"/>
    <property type="match status" value="1"/>
</dbReference>
<organism evidence="5 6">
    <name type="scientific">Phototrophicus methaneseepsis</name>
    <dbReference type="NCBI Taxonomy" id="2710758"/>
    <lineage>
        <taxon>Bacteria</taxon>
        <taxon>Bacillati</taxon>
        <taxon>Chloroflexota</taxon>
        <taxon>Candidatus Thermofontia</taxon>
        <taxon>Phototrophicales</taxon>
        <taxon>Phototrophicaceae</taxon>
        <taxon>Phototrophicus</taxon>
    </lineage>
</organism>
<dbReference type="PANTHER" id="PTHR42796:SF4">
    <property type="entry name" value="FUMARYLACETOACETATE HYDROLASE DOMAIN-CONTAINING PROTEIN 2A"/>
    <property type="match status" value="1"/>
</dbReference>
<accession>A0A7S8ED26</accession>
<sequence length="268" mass="29687">MKWIRFQDDDGVFFGRVEGDTVKKTGLTWEEVLAGQQGDDLATYLFSDVKLLVPVERPSKIVAVGQNYMDHCREQNVAPPERPILFTKFTTSLIGPGDAIEWQEGLTEQVDFEVELAVVIGKEARRVSEEDALDYVFGYTVANDVSARDLQYGDKQWVRGKSLDTFCPMGPCVVTADEIPDPQALNLKTTLNEAVMQDSHTGEMIFNVRHLIAFCSNAFTLLPGDVLLTGTPNGVGKFREPPVFMQNGDTITVEIEGIGSIINPVRVV</sequence>
<dbReference type="KEGG" id="pmet:G4Y79_10150"/>
<evidence type="ECO:0000313" key="6">
    <source>
        <dbReference type="Proteomes" id="UP000594468"/>
    </source>
</evidence>
<dbReference type="EMBL" id="CP062983">
    <property type="protein sequence ID" value="QPC84714.1"/>
    <property type="molecule type" value="Genomic_DNA"/>
</dbReference>
<dbReference type="InterPro" id="IPR018833">
    <property type="entry name" value="Rv2993c-like_N"/>
</dbReference>
<feature type="domain" description="Fumarylacetoacetase-like C-terminal" evidence="3">
    <location>
        <begin position="60"/>
        <end position="266"/>
    </location>
</feature>
<dbReference type="SUPFAM" id="SSF56529">
    <property type="entry name" value="FAH"/>
    <property type="match status" value="1"/>
</dbReference>
<evidence type="ECO:0000259" key="3">
    <source>
        <dbReference type="Pfam" id="PF01557"/>
    </source>
</evidence>
<dbReference type="RefSeq" id="WP_195172777.1">
    <property type="nucleotide sequence ID" value="NZ_CP062983.1"/>
</dbReference>
<comment type="similarity">
    <text evidence="1">Belongs to the FAH family.</text>
</comment>
<gene>
    <name evidence="5" type="ORF">G4Y79_10150</name>
</gene>
<reference evidence="5 6" key="1">
    <citation type="submission" date="2020-02" db="EMBL/GenBank/DDBJ databases">
        <authorList>
            <person name="Zheng R.K."/>
            <person name="Sun C.M."/>
        </authorList>
    </citation>
    <scope>NUCLEOTIDE SEQUENCE [LARGE SCALE GENOMIC DNA]</scope>
    <source>
        <strain evidence="6">rifampicinis</strain>
    </source>
</reference>
<keyword evidence="5" id="KW-0378">Hydrolase</keyword>
<protein>
    <submittedName>
        <fullName evidence="5">Fumarylacetoacetate hydrolase family protein</fullName>
    </submittedName>
</protein>
<name>A0A7S8ED26_9CHLR</name>
<keyword evidence="2" id="KW-0479">Metal-binding</keyword>
<dbReference type="InterPro" id="IPR051121">
    <property type="entry name" value="FAH"/>
</dbReference>
<dbReference type="AlphaFoldDB" id="A0A7S8ED26"/>
<dbReference type="PANTHER" id="PTHR42796">
    <property type="entry name" value="FUMARYLACETOACETATE HYDROLASE DOMAIN-CONTAINING PROTEIN 2A-RELATED"/>
    <property type="match status" value="1"/>
</dbReference>
<evidence type="ECO:0000256" key="1">
    <source>
        <dbReference type="ARBA" id="ARBA00010211"/>
    </source>
</evidence>
<dbReference type="Pfam" id="PF01557">
    <property type="entry name" value="FAA_hydrolase"/>
    <property type="match status" value="1"/>
</dbReference>
<dbReference type="GO" id="GO:0016787">
    <property type="term" value="F:hydrolase activity"/>
    <property type="evidence" value="ECO:0007669"/>
    <property type="project" value="UniProtKB-KW"/>
</dbReference>
<proteinExistence type="inferred from homology"/>
<dbReference type="FunFam" id="3.90.850.10:FF:000002">
    <property type="entry name" value="2-hydroxyhepta-2,4-diene-1,7-dioate isomerase"/>
    <property type="match status" value="1"/>
</dbReference>
<feature type="domain" description="Rv2993c-like N-terminal" evidence="4">
    <location>
        <begin position="1"/>
        <end position="26"/>
    </location>
</feature>
<dbReference type="InterPro" id="IPR011234">
    <property type="entry name" value="Fumarylacetoacetase-like_C"/>
</dbReference>
<dbReference type="GO" id="GO:0019752">
    <property type="term" value="P:carboxylic acid metabolic process"/>
    <property type="evidence" value="ECO:0007669"/>
    <property type="project" value="UniProtKB-ARBA"/>
</dbReference>
<evidence type="ECO:0000259" key="4">
    <source>
        <dbReference type="Pfam" id="PF10370"/>
    </source>
</evidence>
<evidence type="ECO:0000313" key="5">
    <source>
        <dbReference type="EMBL" id="QPC84714.1"/>
    </source>
</evidence>
<dbReference type="InterPro" id="IPR036663">
    <property type="entry name" value="Fumarylacetoacetase_C_sf"/>
</dbReference>
<dbReference type="Proteomes" id="UP000594468">
    <property type="component" value="Chromosome"/>
</dbReference>
<dbReference type="Gene3D" id="3.90.850.10">
    <property type="entry name" value="Fumarylacetoacetase-like, C-terminal domain"/>
    <property type="match status" value="1"/>
</dbReference>